<dbReference type="Gene3D" id="2.40.170.20">
    <property type="entry name" value="TonB-dependent receptor, beta-barrel domain"/>
    <property type="match status" value="1"/>
</dbReference>
<dbReference type="PROSITE" id="PS52016">
    <property type="entry name" value="TONB_DEPENDENT_REC_3"/>
    <property type="match status" value="1"/>
</dbReference>
<dbReference type="InterPro" id="IPR039426">
    <property type="entry name" value="TonB-dep_rcpt-like"/>
</dbReference>
<dbReference type="PATRIC" id="fig|246787.4.peg.4239"/>
<feature type="domain" description="TonB-dependent receptor plug" evidence="9">
    <location>
        <begin position="123"/>
        <end position="228"/>
    </location>
</feature>
<protein>
    <submittedName>
        <fullName evidence="10">TonB-dependent Receptor Plug Domain protein</fullName>
    </submittedName>
</protein>
<sequence>MKQKNGKMKSRLLLLLALLLMVPVGVFAQNITVKGTVTDSQGETVIGATVVEKGNTSNGVTTDLDGHFTLTVAKGKKLVISYIGMETQELDAVAGKELKVVLKDDSQALDEVVVIGYGSKARKDLTGSVGSVSGAKLAAVPVTSAAVALQGKIAGVQVTTVDGAPGADINIRVRGGTSVTQSNDPLYIVDGFQVDNINDIPPTDIASIDVLKDASLTAIYGAKGGNGVVIVTTKSAQQGKITVGVNAQMSVSKLSKKLDLMDAYDYVQYQYDWAASNGGMRSGPAKYFRANFGNPNDLDLYKYAPTHDWQDQVMGETPLNYSTNVTVGGGSEKFRFNTSLTQSEDKGIILGSGVRRTNLNVKINAQLTKNLTLTMNPRFTYRRDTGAGGDKVGSGGIIDVLRYRPSNGLREFATWDPATVDPDDEAIFAYTNPKSDIGQNVKLKHAYSYTNQFSLDWKPIEGLTLRTEAAHSIQFSDENNFFGRLTKTGQDNSKMPVAEIKDKRKESYTWINTANYSFKTGQLHNWSALLGSEIHHTQTKENYQKNRYFPQNIEADRALNNMALGTPWESTSSLSTPNRTASFFGQINYNYDHKYLIAATMRADGSTKFAPGNQWGYFPSVSGAWVLSREGFLENNALISNLKLRAAIGLAGNNRIDDDQWRFLYSVNATGGPGFGEATQYGEQWFSVSDGKKFPNTKIKWETTLTRNVALDISLFGDRLTITPEFYWNTTKDLLYESVIPSTMGFTKQMQNIGQVTNKGIELSINGDILRGKDYVLSANFTFGMNKMKIDKLNDTDDILWILDDRWKPDYDNYCLRVGDQVGLIYGFVYDGLYSPDEFYFDPTQNFLAVPNEGTVINTIYQDSNSGAATLPGKIKFKDLDGDGQITENDRTVIGNTTPKFQGGFGLSGQWKNFDFTANFNYMVDFDVYNATNYMLSSSISNTNNFYNVLADFTQKNRWTYVRADGECLYKNTNIDGSVNEYITMNAGKSLWNPADVEDKVTHSYFVEDGSFLRLQDVTIGYTLPSNLTKKWGMSKVRFYASASNLFILTGYSGYDPEVDVQSGLTPSMDYNRYPRSRSFVFGTNITF</sequence>
<keyword evidence="6 7" id="KW-0998">Cell outer membrane</keyword>
<feature type="signal peptide" evidence="8">
    <location>
        <begin position="1"/>
        <end position="28"/>
    </location>
</feature>
<reference evidence="10 11" key="1">
    <citation type="journal article" date="2015" name="Science">
        <title>Genetic determinants of in vivo fitness and diet responsiveness in multiple human gut Bacteroides.</title>
        <authorList>
            <person name="Wu M."/>
            <person name="McNulty N.P."/>
            <person name="Rodionov D.A."/>
            <person name="Khoroshkin M.S."/>
            <person name="Griffin N.W."/>
            <person name="Cheng J."/>
            <person name="Latreille P."/>
            <person name="Kerstetter R.A."/>
            <person name="Terrapon N."/>
            <person name="Henrissat B."/>
            <person name="Osterman A.L."/>
            <person name="Gordon J.I."/>
        </authorList>
    </citation>
    <scope>NUCLEOTIDE SEQUENCE [LARGE SCALE GENOMIC DNA]</scope>
    <source>
        <strain evidence="10 11">WH2</strain>
    </source>
</reference>
<dbReference type="SUPFAM" id="SSF56935">
    <property type="entry name" value="Porins"/>
    <property type="match status" value="1"/>
</dbReference>
<evidence type="ECO:0000256" key="8">
    <source>
        <dbReference type="SAM" id="SignalP"/>
    </source>
</evidence>
<dbReference type="EMBL" id="CP012801">
    <property type="protein sequence ID" value="ALJ61317.1"/>
    <property type="molecule type" value="Genomic_DNA"/>
</dbReference>
<evidence type="ECO:0000256" key="6">
    <source>
        <dbReference type="ARBA" id="ARBA00023237"/>
    </source>
</evidence>
<keyword evidence="10" id="KW-0675">Receptor</keyword>
<organism evidence="10 11">
    <name type="scientific">Bacteroides cellulosilyticus</name>
    <dbReference type="NCBI Taxonomy" id="246787"/>
    <lineage>
        <taxon>Bacteria</taxon>
        <taxon>Pseudomonadati</taxon>
        <taxon>Bacteroidota</taxon>
        <taxon>Bacteroidia</taxon>
        <taxon>Bacteroidales</taxon>
        <taxon>Bacteroidaceae</taxon>
        <taxon>Bacteroides</taxon>
    </lineage>
</organism>
<dbReference type="Pfam" id="PF13715">
    <property type="entry name" value="CarbopepD_reg_2"/>
    <property type="match status" value="1"/>
</dbReference>
<dbReference type="Pfam" id="PF07715">
    <property type="entry name" value="Plug"/>
    <property type="match status" value="1"/>
</dbReference>
<keyword evidence="8" id="KW-0732">Signal</keyword>
<comment type="subcellular location">
    <subcellularLocation>
        <location evidence="1 7">Cell outer membrane</location>
        <topology evidence="1 7">Multi-pass membrane protein</topology>
    </subcellularLocation>
</comment>
<dbReference type="NCBIfam" id="TIGR04057">
    <property type="entry name" value="SusC_RagA_signa"/>
    <property type="match status" value="1"/>
</dbReference>
<keyword evidence="3 7" id="KW-1134">Transmembrane beta strand</keyword>
<dbReference type="SUPFAM" id="SSF49464">
    <property type="entry name" value="Carboxypeptidase regulatory domain-like"/>
    <property type="match status" value="1"/>
</dbReference>
<accession>A0A0P0GJW5</accession>
<dbReference type="FunFam" id="2.170.130.10:FF:000008">
    <property type="entry name" value="SusC/RagA family TonB-linked outer membrane protein"/>
    <property type="match status" value="1"/>
</dbReference>
<evidence type="ECO:0000256" key="1">
    <source>
        <dbReference type="ARBA" id="ARBA00004571"/>
    </source>
</evidence>
<name>A0A0P0GJW5_9BACE</name>
<dbReference type="InterPro" id="IPR023996">
    <property type="entry name" value="TonB-dep_OMP_SusC/RagA"/>
</dbReference>
<gene>
    <name evidence="10" type="ORF">BcellWH2_04097</name>
</gene>
<dbReference type="InterPro" id="IPR023997">
    <property type="entry name" value="TonB-dep_OMP_SusC/RagA_CS"/>
</dbReference>
<keyword evidence="4 7" id="KW-0812">Transmembrane</keyword>
<evidence type="ECO:0000256" key="4">
    <source>
        <dbReference type="ARBA" id="ARBA00022692"/>
    </source>
</evidence>
<dbReference type="GO" id="GO:0009279">
    <property type="term" value="C:cell outer membrane"/>
    <property type="evidence" value="ECO:0007669"/>
    <property type="project" value="UniProtKB-SubCell"/>
</dbReference>
<dbReference type="Gene3D" id="2.170.130.10">
    <property type="entry name" value="TonB-dependent receptor, plug domain"/>
    <property type="match status" value="1"/>
</dbReference>
<dbReference type="RefSeq" id="WP_007215326.1">
    <property type="nucleotide sequence ID" value="NZ_CABMLT010000008.1"/>
</dbReference>
<dbReference type="eggNOG" id="COG4771">
    <property type="taxonomic scope" value="Bacteria"/>
</dbReference>
<evidence type="ECO:0000256" key="2">
    <source>
        <dbReference type="ARBA" id="ARBA00022448"/>
    </source>
</evidence>
<comment type="similarity">
    <text evidence="7">Belongs to the TonB-dependent receptor family.</text>
</comment>
<dbReference type="AlphaFoldDB" id="A0A0P0GJW5"/>
<dbReference type="Gene3D" id="2.60.40.1120">
    <property type="entry name" value="Carboxypeptidase-like, regulatory domain"/>
    <property type="match status" value="1"/>
</dbReference>
<dbReference type="InterPro" id="IPR036942">
    <property type="entry name" value="Beta-barrel_TonB_sf"/>
</dbReference>
<evidence type="ECO:0000256" key="7">
    <source>
        <dbReference type="PROSITE-ProRule" id="PRU01360"/>
    </source>
</evidence>
<dbReference type="Proteomes" id="UP000061809">
    <property type="component" value="Chromosome"/>
</dbReference>
<evidence type="ECO:0000256" key="5">
    <source>
        <dbReference type="ARBA" id="ARBA00023136"/>
    </source>
</evidence>
<dbReference type="STRING" id="246787.BcellWH2_04097"/>
<evidence type="ECO:0000256" key="3">
    <source>
        <dbReference type="ARBA" id="ARBA00022452"/>
    </source>
</evidence>
<dbReference type="InterPro" id="IPR037066">
    <property type="entry name" value="Plug_dom_sf"/>
</dbReference>
<keyword evidence="5 7" id="KW-0472">Membrane</keyword>
<dbReference type="InterPro" id="IPR012910">
    <property type="entry name" value="Plug_dom"/>
</dbReference>
<dbReference type="KEGG" id="bcel:BcellWH2_04097"/>
<evidence type="ECO:0000313" key="11">
    <source>
        <dbReference type="Proteomes" id="UP000061809"/>
    </source>
</evidence>
<keyword evidence="2 7" id="KW-0813">Transport</keyword>
<dbReference type="NCBIfam" id="TIGR04056">
    <property type="entry name" value="OMP_RagA_SusC"/>
    <property type="match status" value="1"/>
</dbReference>
<evidence type="ECO:0000259" key="9">
    <source>
        <dbReference type="Pfam" id="PF07715"/>
    </source>
</evidence>
<dbReference type="InterPro" id="IPR008969">
    <property type="entry name" value="CarboxyPept-like_regulatory"/>
</dbReference>
<proteinExistence type="inferred from homology"/>
<evidence type="ECO:0000313" key="10">
    <source>
        <dbReference type="EMBL" id="ALJ61317.1"/>
    </source>
</evidence>
<feature type="chain" id="PRO_5013461322" evidence="8">
    <location>
        <begin position="29"/>
        <end position="1088"/>
    </location>
</feature>